<evidence type="ECO:0000259" key="5">
    <source>
        <dbReference type="PROSITE" id="PS50109"/>
    </source>
</evidence>
<feature type="transmembrane region" description="Helical" evidence="4">
    <location>
        <begin position="338"/>
        <end position="360"/>
    </location>
</feature>
<dbReference type="SUPFAM" id="SSF47384">
    <property type="entry name" value="Homodimeric domain of signal transducing histidine kinase"/>
    <property type="match status" value="1"/>
</dbReference>
<reference evidence="6" key="1">
    <citation type="journal article" date="2014" name="Int. J. Syst. Evol. Microbiol.">
        <title>Complete genome sequence of Corynebacterium casei LMG S-19264T (=DSM 44701T), isolated from a smear-ripened cheese.</title>
        <authorList>
            <consortium name="US DOE Joint Genome Institute (JGI-PGF)"/>
            <person name="Walter F."/>
            <person name="Albersmeier A."/>
            <person name="Kalinowski J."/>
            <person name="Ruckert C."/>
        </authorList>
    </citation>
    <scope>NUCLEOTIDE SEQUENCE</scope>
    <source>
        <strain evidence="6">CGMCC 1.15367</strain>
    </source>
</reference>
<feature type="transmembrane region" description="Helical" evidence="4">
    <location>
        <begin position="284"/>
        <end position="301"/>
    </location>
</feature>
<evidence type="ECO:0000256" key="2">
    <source>
        <dbReference type="ARBA" id="ARBA00012438"/>
    </source>
</evidence>
<gene>
    <name evidence="6" type="ORF">GCM10011390_19540</name>
</gene>
<dbReference type="GO" id="GO:0000155">
    <property type="term" value="F:phosphorelay sensor kinase activity"/>
    <property type="evidence" value="ECO:0007669"/>
    <property type="project" value="InterPro"/>
</dbReference>
<keyword evidence="4" id="KW-1133">Transmembrane helix</keyword>
<feature type="transmembrane region" description="Helical" evidence="4">
    <location>
        <begin position="249"/>
        <end position="272"/>
    </location>
</feature>
<evidence type="ECO:0000313" key="6">
    <source>
        <dbReference type="EMBL" id="GGE00804.1"/>
    </source>
</evidence>
<protein>
    <recommendedName>
        <fullName evidence="2">histidine kinase</fullName>
        <ecNumber evidence="2">2.7.13.3</ecNumber>
    </recommendedName>
</protein>
<dbReference type="Proteomes" id="UP000644699">
    <property type="component" value="Unassembled WGS sequence"/>
</dbReference>
<dbReference type="InterPro" id="IPR035965">
    <property type="entry name" value="PAS-like_dom_sf"/>
</dbReference>
<dbReference type="AlphaFoldDB" id="A0A916ZKA3"/>
<organism evidence="6 7">
    <name type="scientific">Aureimonas endophytica</name>
    <dbReference type="NCBI Taxonomy" id="2027858"/>
    <lineage>
        <taxon>Bacteria</taxon>
        <taxon>Pseudomonadati</taxon>
        <taxon>Pseudomonadota</taxon>
        <taxon>Alphaproteobacteria</taxon>
        <taxon>Hyphomicrobiales</taxon>
        <taxon>Aurantimonadaceae</taxon>
        <taxon>Aureimonas</taxon>
    </lineage>
</organism>
<keyword evidence="7" id="KW-1185">Reference proteome</keyword>
<sequence>MFGDAPRTLFLVVALLAAALLSGCTGRTDDNALFIGKGTASFVDATGALGIDEVRARADSLFAPSPPAAIGSLPEGAALWLRIPTPDVDTLLSAGWQRTFSLVVKEAAVHHVDLFVLGADSLEIRSWDWQDSRRLGGNGYRFPLVVVEPATIAGKALLMRIVPERSFTGRVWLSDFQSFFGGYNAETTTLSLTIGFLLAVLIYMLALGSTLEDGTNLWFAAAIGAQLVQIACASAVFETQIMPGAVHLSLGLGLAADFALQAALIGFTTDFLRIRGCAEGWGRLVWLPIGFFGALAVVALFDRDPALRFAAPAAVASFACIALLAAKAATRRNGRATAFTLCWLPALVPMALEGFGIGVPRAFSDNLAEGNGSLFGLCASFALFAAFASLDIRQRERGLLRQVADEAERFRRFAEIGIDGFWEIDSSGRLTFLSGQVVGPARLAVGDVLLDRLAELSSADYTRPIRQMVADGLPFDERRIKIANGERDVWVSLSGRAIGDAGAKNAVAYRGVIRDVTEEIERESRRAVEQQILALGQLVGSVAHEVNNLLHPIVNLTKRLRNRFAGIADAESMRLVELIDLSSRQAAKVVSELLRSTRDQRWSDIQRPISLAVEYSVEAVRPALPASVRIDVVTDEVEQPTVKVGDILQVVGNLLSNAVHAMDGRGHVTVALAGAPEGARLTVSDDGAGMAEDVRRRALQPFFTTKTDGRGSGVGLYVVQKIVQDYGGWIAIDSTPGLGTTFTILFPIRKEDNGEFPPEADGSGRG</sequence>
<dbReference type="Gene3D" id="3.30.565.10">
    <property type="entry name" value="Histidine kinase-like ATPase, C-terminal domain"/>
    <property type="match status" value="1"/>
</dbReference>
<dbReference type="Gene3D" id="3.30.450.20">
    <property type="entry name" value="PAS domain"/>
    <property type="match status" value="1"/>
</dbReference>
<proteinExistence type="predicted"/>
<reference evidence="6" key="2">
    <citation type="submission" date="2020-09" db="EMBL/GenBank/DDBJ databases">
        <authorList>
            <person name="Sun Q."/>
            <person name="Zhou Y."/>
        </authorList>
    </citation>
    <scope>NUCLEOTIDE SEQUENCE</scope>
    <source>
        <strain evidence="6">CGMCC 1.15367</strain>
    </source>
</reference>
<dbReference type="InterPro" id="IPR036097">
    <property type="entry name" value="HisK_dim/P_sf"/>
</dbReference>
<accession>A0A916ZKA3</accession>
<dbReference type="PANTHER" id="PTHR43065">
    <property type="entry name" value="SENSOR HISTIDINE KINASE"/>
    <property type="match status" value="1"/>
</dbReference>
<dbReference type="PROSITE" id="PS51257">
    <property type="entry name" value="PROKAR_LIPOPROTEIN"/>
    <property type="match status" value="1"/>
</dbReference>
<dbReference type="InterPro" id="IPR003594">
    <property type="entry name" value="HATPase_dom"/>
</dbReference>
<name>A0A916ZKA3_9HYPH</name>
<dbReference type="SMART" id="SM00387">
    <property type="entry name" value="HATPase_c"/>
    <property type="match status" value="1"/>
</dbReference>
<keyword evidence="3" id="KW-0597">Phosphoprotein</keyword>
<dbReference type="PROSITE" id="PS50109">
    <property type="entry name" value="HIS_KIN"/>
    <property type="match status" value="1"/>
</dbReference>
<dbReference type="InterPro" id="IPR003661">
    <property type="entry name" value="HisK_dim/P_dom"/>
</dbReference>
<dbReference type="RefSeq" id="WP_188908013.1">
    <property type="nucleotide sequence ID" value="NZ_BMIQ01000002.1"/>
</dbReference>
<dbReference type="Gene3D" id="1.10.287.130">
    <property type="match status" value="1"/>
</dbReference>
<dbReference type="EMBL" id="BMIQ01000002">
    <property type="protein sequence ID" value="GGE00804.1"/>
    <property type="molecule type" value="Genomic_DNA"/>
</dbReference>
<dbReference type="InterPro" id="IPR011623">
    <property type="entry name" value="7TMR_DISM_rcpt_extracell_dom1"/>
</dbReference>
<feature type="transmembrane region" description="Helical" evidence="4">
    <location>
        <begin position="307"/>
        <end position="326"/>
    </location>
</feature>
<feature type="transmembrane region" description="Helical" evidence="4">
    <location>
        <begin position="217"/>
        <end position="237"/>
    </location>
</feature>
<evidence type="ECO:0000313" key="7">
    <source>
        <dbReference type="Proteomes" id="UP000644699"/>
    </source>
</evidence>
<evidence type="ECO:0000256" key="1">
    <source>
        <dbReference type="ARBA" id="ARBA00000085"/>
    </source>
</evidence>
<dbReference type="PRINTS" id="PR00344">
    <property type="entry name" value="BCTRLSENSOR"/>
</dbReference>
<dbReference type="Pfam" id="PF07695">
    <property type="entry name" value="7TMR-DISM_7TM"/>
    <property type="match status" value="1"/>
</dbReference>
<evidence type="ECO:0000256" key="3">
    <source>
        <dbReference type="ARBA" id="ARBA00022553"/>
    </source>
</evidence>
<dbReference type="InterPro" id="IPR005467">
    <property type="entry name" value="His_kinase_dom"/>
</dbReference>
<evidence type="ECO:0000256" key="4">
    <source>
        <dbReference type="SAM" id="Phobius"/>
    </source>
</evidence>
<feature type="transmembrane region" description="Helical" evidence="4">
    <location>
        <begin position="372"/>
        <end position="392"/>
    </location>
</feature>
<dbReference type="Pfam" id="PF02518">
    <property type="entry name" value="HATPase_c"/>
    <property type="match status" value="1"/>
</dbReference>
<keyword evidence="4" id="KW-0472">Membrane</keyword>
<dbReference type="InterPro" id="IPR004358">
    <property type="entry name" value="Sig_transdc_His_kin-like_C"/>
</dbReference>
<comment type="catalytic activity">
    <reaction evidence="1">
        <text>ATP + protein L-histidine = ADP + protein N-phospho-L-histidine.</text>
        <dbReference type="EC" id="2.7.13.3"/>
    </reaction>
</comment>
<dbReference type="InterPro" id="IPR036890">
    <property type="entry name" value="HATPase_C_sf"/>
</dbReference>
<feature type="domain" description="Histidine kinase" evidence="5">
    <location>
        <begin position="541"/>
        <end position="750"/>
    </location>
</feature>
<dbReference type="SUPFAM" id="SSF55785">
    <property type="entry name" value="PYP-like sensor domain (PAS domain)"/>
    <property type="match status" value="1"/>
</dbReference>
<keyword evidence="4" id="KW-0812">Transmembrane</keyword>
<dbReference type="SUPFAM" id="SSF55874">
    <property type="entry name" value="ATPase domain of HSP90 chaperone/DNA topoisomerase II/histidine kinase"/>
    <property type="match status" value="1"/>
</dbReference>
<dbReference type="SMART" id="SM00388">
    <property type="entry name" value="HisKA"/>
    <property type="match status" value="1"/>
</dbReference>
<comment type="caution">
    <text evidence="6">The sequence shown here is derived from an EMBL/GenBank/DDBJ whole genome shotgun (WGS) entry which is preliminary data.</text>
</comment>
<dbReference type="EC" id="2.7.13.3" evidence="2"/>
<feature type="transmembrane region" description="Helical" evidence="4">
    <location>
        <begin position="187"/>
        <end position="205"/>
    </location>
</feature>